<accession>A0ABN7HVV3</accession>
<proteinExistence type="predicted"/>
<evidence type="ECO:0008006" key="4">
    <source>
        <dbReference type="Google" id="ProtNLM"/>
    </source>
</evidence>
<sequence>MKRWLPRIASMLAYVAASLVGGWFLGAFISHTALWIPEWLWNAMRDTVRATSVVGLYNEDDVETLCLVALTIASWLTVALALGVAWFAVACYVRKRRMQQRVG</sequence>
<keyword evidence="3" id="KW-1185">Reference proteome</keyword>
<dbReference type="EMBL" id="CAJHCP010000007">
    <property type="protein sequence ID" value="CAD6539766.1"/>
    <property type="molecule type" value="Genomic_DNA"/>
</dbReference>
<dbReference type="Proteomes" id="UP000598032">
    <property type="component" value="Unassembled WGS sequence"/>
</dbReference>
<name>A0ABN7HVV3_9BURK</name>
<evidence type="ECO:0000313" key="2">
    <source>
        <dbReference type="EMBL" id="CAD6539766.1"/>
    </source>
</evidence>
<protein>
    <recommendedName>
        <fullName evidence="4">Transmembrane protein</fullName>
    </recommendedName>
</protein>
<keyword evidence="1" id="KW-0812">Transmembrane</keyword>
<keyword evidence="1" id="KW-1133">Transmembrane helix</keyword>
<organism evidence="2 3">
    <name type="scientific">Paraburkholderia metrosideri</name>
    <dbReference type="NCBI Taxonomy" id="580937"/>
    <lineage>
        <taxon>Bacteria</taxon>
        <taxon>Pseudomonadati</taxon>
        <taxon>Pseudomonadota</taxon>
        <taxon>Betaproteobacteria</taxon>
        <taxon>Burkholderiales</taxon>
        <taxon>Burkholderiaceae</taxon>
        <taxon>Paraburkholderia</taxon>
    </lineage>
</organism>
<feature type="transmembrane region" description="Helical" evidence="1">
    <location>
        <begin position="12"/>
        <end position="36"/>
    </location>
</feature>
<feature type="transmembrane region" description="Helical" evidence="1">
    <location>
        <begin position="67"/>
        <end position="93"/>
    </location>
</feature>
<keyword evidence="1" id="KW-0472">Membrane</keyword>
<reference evidence="2 3" key="1">
    <citation type="submission" date="2020-10" db="EMBL/GenBank/DDBJ databases">
        <authorList>
            <person name="Peeters C."/>
        </authorList>
    </citation>
    <scope>NUCLEOTIDE SEQUENCE [LARGE SCALE GENOMIC DNA]</scope>
    <source>
        <strain evidence="2 3">LMG 28140</strain>
    </source>
</reference>
<comment type="caution">
    <text evidence="2">The sequence shown here is derived from an EMBL/GenBank/DDBJ whole genome shotgun (WGS) entry which is preliminary data.</text>
</comment>
<gene>
    <name evidence="2" type="ORF">LMG28140_03412</name>
</gene>
<evidence type="ECO:0000256" key="1">
    <source>
        <dbReference type="SAM" id="Phobius"/>
    </source>
</evidence>
<evidence type="ECO:0000313" key="3">
    <source>
        <dbReference type="Proteomes" id="UP000598032"/>
    </source>
</evidence>